<accession>A0A163YZ80</accession>
<dbReference type="EMBL" id="LVYV01000015">
    <property type="protein sequence ID" value="KZD22745.1"/>
    <property type="molecule type" value="Genomic_DNA"/>
</dbReference>
<dbReference type="RefSeq" id="WP_068734044.1">
    <property type="nucleotide sequence ID" value="NZ_JABMCJ010000082.1"/>
</dbReference>
<name>A0A163YZ80_9BRAD</name>
<dbReference type="STRING" id="943830.A4A58_28290"/>
<feature type="compositionally biased region" description="Basic and acidic residues" evidence="1">
    <location>
        <begin position="15"/>
        <end position="44"/>
    </location>
</feature>
<protein>
    <submittedName>
        <fullName evidence="2">Uncharacterized protein</fullName>
    </submittedName>
</protein>
<dbReference type="AlphaFoldDB" id="A0A163YZ80"/>
<evidence type="ECO:0000256" key="1">
    <source>
        <dbReference type="SAM" id="MobiDB-lite"/>
    </source>
</evidence>
<dbReference type="Proteomes" id="UP000076574">
    <property type="component" value="Unassembled WGS sequence"/>
</dbReference>
<proteinExistence type="predicted"/>
<dbReference type="Pfam" id="PF13770">
    <property type="entry name" value="DUF4169"/>
    <property type="match status" value="1"/>
</dbReference>
<reference evidence="2 3" key="1">
    <citation type="submission" date="2016-03" db="EMBL/GenBank/DDBJ databases">
        <title>Microsymbionts genomes from the relict species Vavilovia formosa (Stev.) Fed.</title>
        <authorList>
            <person name="Kopat V."/>
            <person name="Chirak E."/>
            <person name="Kimeklis A."/>
            <person name="Andronov E."/>
        </authorList>
    </citation>
    <scope>NUCLEOTIDE SEQUENCE [LARGE SCALE GENOMIC DNA]</scope>
    <source>
        <strain evidence="2 3">Vaf07</strain>
    </source>
</reference>
<dbReference type="InterPro" id="IPR025227">
    <property type="entry name" value="DUF4169"/>
</dbReference>
<dbReference type="OrthoDB" id="7173889at2"/>
<feature type="region of interest" description="Disordered" evidence="1">
    <location>
        <begin position="1"/>
        <end position="62"/>
    </location>
</feature>
<evidence type="ECO:0000313" key="2">
    <source>
        <dbReference type="EMBL" id="KZD22745.1"/>
    </source>
</evidence>
<evidence type="ECO:0000313" key="3">
    <source>
        <dbReference type="Proteomes" id="UP000076574"/>
    </source>
</evidence>
<keyword evidence="3" id="KW-1185">Reference proteome</keyword>
<feature type="compositionally biased region" description="Basic and acidic residues" evidence="1">
    <location>
        <begin position="52"/>
        <end position="62"/>
    </location>
</feature>
<organism evidence="2 3">
    <name type="scientific">Tardiphaga robiniae</name>
    <dbReference type="NCBI Taxonomy" id="943830"/>
    <lineage>
        <taxon>Bacteria</taxon>
        <taxon>Pseudomonadati</taxon>
        <taxon>Pseudomonadota</taxon>
        <taxon>Alphaproteobacteria</taxon>
        <taxon>Hyphomicrobiales</taxon>
        <taxon>Nitrobacteraceae</taxon>
        <taxon>Tardiphaga</taxon>
    </lineage>
</organism>
<sequence>MGDLINLNRFKKRTAREESAKQADINRARFGRTKSERTLQEQRTVRANNVLDQHHIDGEDAS</sequence>
<gene>
    <name evidence="2" type="ORF">A4A58_28290</name>
</gene>
<comment type="caution">
    <text evidence="2">The sequence shown here is derived from an EMBL/GenBank/DDBJ whole genome shotgun (WGS) entry which is preliminary data.</text>
</comment>